<evidence type="ECO:0000313" key="2">
    <source>
        <dbReference type="EMBL" id="CAG6466734.1"/>
    </source>
</evidence>
<reference evidence="2" key="1">
    <citation type="submission" date="2021-05" db="EMBL/GenBank/DDBJ databases">
        <authorList>
            <person name="Alioto T."/>
            <person name="Alioto T."/>
            <person name="Gomez Garrido J."/>
        </authorList>
    </citation>
    <scope>NUCLEOTIDE SEQUENCE</scope>
</reference>
<name>A0A8D8AZV0_CULPI</name>
<evidence type="ECO:0000256" key="1">
    <source>
        <dbReference type="SAM" id="MobiDB-lite"/>
    </source>
</evidence>
<protein>
    <submittedName>
        <fullName evidence="2">(northern house mosquito) hypothetical protein</fullName>
    </submittedName>
</protein>
<organism evidence="2">
    <name type="scientific">Culex pipiens</name>
    <name type="common">House mosquito</name>
    <dbReference type="NCBI Taxonomy" id="7175"/>
    <lineage>
        <taxon>Eukaryota</taxon>
        <taxon>Metazoa</taxon>
        <taxon>Ecdysozoa</taxon>
        <taxon>Arthropoda</taxon>
        <taxon>Hexapoda</taxon>
        <taxon>Insecta</taxon>
        <taxon>Pterygota</taxon>
        <taxon>Neoptera</taxon>
        <taxon>Endopterygota</taxon>
        <taxon>Diptera</taxon>
        <taxon>Nematocera</taxon>
        <taxon>Culicoidea</taxon>
        <taxon>Culicidae</taxon>
        <taxon>Culicinae</taxon>
        <taxon>Culicini</taxon>
        <taxon>Culex</taxon>
        <taxon>Culex</taxon>
    </lineage>
</organism>
<dbReference type="AlphaFoldDB" id="A0A8D8AZV0"/>
<proteinExistence type="predicted"/>
<sequence>MAAKVKNSASTPWLRSRTAPKTSWSPPMSPVVVSTSRTSRSSSTTTWPKPSKITRIVLVVRDVPARRVAPSRSAPRTTATCFTTSSRSLWRVRCRRVRPS</sequence>
<accession>A0A8D8AZV0</accession>
<dbReference type="EMBL" id="HBUE01057007">
    <property type="protein sequence ID" value="CAG6466734.1"/>
    <property type="molecule type" value="Transcribed_RNA"/>
</dbReference>
<feature type="compositionally biased region" description="Low complexity" evidence="1">
    <location>
        <begin position="22"/>
        <end position="48"/>
    </location>
</feature>
<feature type="region of interest" description="Disordered" evidence="1">
    <location>
        <begin position="1"/>
        <end position="48"/>
    </location>
</feature>